<proteinExistence type="inferred from homology"/>
<evidence type="ECO:0000256" key="6">
    <source>
        <dbReference type="SAM" id="MobiDB-lite"/>
    </source>
</evidence>
<evidence type="ECO:0000256" key="1">
    <source>
        <dbReference type="ARBA" id="ARBA00004141"/>
    </source>
</evidence>
<evidence type="ECO:0000256" key="5">
    <source>
        <dbReference type="ARBA" id="ARBA00023136"/>
    </source>
</evidence>
<dbReference type="Proteomes" id="UP000284702">
    <property type="component" value="Unassembled WGS sequence"/>
</dbReference>
<keyword evidence="4" id="KW-1133">Transmembrane helix</keyword>
<feature type="non-terminal residue" evidence="7">
    <location>
        <position position="1"/>
    </location>
</feature>
<name>A0A425CU38_APHAT</name>
<comment type="caution">
    <text evidence="7">The sequence shown here is derived from an EMBL/GenBank/DDBJ whole genome shotgun (WGS) entry which is preliminary data.</text>
</comment>
<keyword evidence="3" id="KW-0812">Transmembrane</keyword>
<comment type="similarity">
    <text evidence="2">Belongs to the IFI6/IFI27 family.</text>
</comment>
<dbReference type="EMBL" id="MZMZ02003827">
    <property type="protein sequence ID" value="RQM20573.1"/>
    <property type="molecule type" value="Genomic_DNA"/>
</dbReference>
<dbReference type="PANTHER" id="PTHR16932:SF18">
    <property type="entry name" value="INTERFERON, ALPHA-INDUCIBLE PROTEIN 27-LIKE 2"/>
    <property type="match status" value="1"/>
</dbReference>
<evidence type="ECO:0000313" key="7">
    <source>
        <dbReference type="EMBL" id="RQM20573.1"/>
    </source>
</evidence>
<dbReference type="Gene3D" id="6.10.110.10">
    <property type="match status" value="1"/>
</dbReference>
<comment type="subcellular location">
    <subcellularLocation>
        <location evidence="1">Membrane</location>
        <topology evidence="1">Multi-pass membrane protein</topology>
    </subcellularLocation>
</comment>
<dbReference type="GO" id="GO:0016020">
    <property type="term" value="C:membrane"/>
    <property type="evidence" value="ECO:0007669"/>
    <property type="project" value="UniProtKB-SubCell"/>
</dbReference>
<dbReference type="PANTHER" id="PTHR16932">
    <property type="entry name" value="INTERFERON ALPHA-INDUCIBLE PROTEIN 27"/>
    <property type="match status" value="1"/>
</dbReference>
<evidence type="ECO:0000313" key="8">
    <source>
        <dbReference type="Proteomes" id="UP000284702"/>
    </source>
</evidence>
<evidence type="ECO:0000256" key="4">
    <source>
        <dbReference type="ARBA" id="ARBA00022989"/>
    </source>
</evidence>
<sequence>FVIFRIPKTIEPQRRTIASSRDTTETAAGAGVGAAIGAAAWGLAAPVANAIGFGASGIAAGSTASSMMSSAAIATGGGVAAGSTVATFQSIGAVGLATPIGLGLMAAGCAVGGVGWGYFGTHQPTINRESHESYFEGRYRGRGRNGVAVGGMGFSGGKAQRNAVHERKRCPGSVQGESQSSMNDDWTKLRTLGSHTCTSKL</sequence>
<evidence type="ECO:0000256" key="3">
    <source>
        <dbReference type="ARBA" id="ARBA00022692"/>
    </source>
</evidence>
<gene>
    <name evidence="7" type="ORF">B5M09_005849</name>
</gene>
<keyword evidence="8" id="KW-1185">Reference proteome</keyword>
<dbReference type="AlphaFoldDB" id="A0A425CU38"/>
<protein>
    <submittedName>
        <fullName evidence="7">Uncharacterized protein</fullName>
    </submittedName>
</protein>
<dbReference type="InterPro" id="IPR009311">
    <property type="entry name" value="IFI6/IFI27-like"/>
</dbReference>
<feature type="compositionally biased region" description="Polar residues" evidence="6">
    <location>
        <begin position="175"/>
        <end position="184"/>
    </location>
</feature>
<dbReference type="Pfam" id="PF06140">
    <property type="entry name" value="Ifi-6-16"/>
    <property type="match status" value="1"/>
</dbReference>
<reference evidence="7" key="1">
    <citation type="submission" date="2018-07" db="EMBL/GenBank/DDBJ databases">
        <title>Annotation of Aphanomyces astaci genome assembly.</title>
        <authorList>
            <person name="Studholme D.J."/>
        </authorList>
    </citation>
    <scope>NUCLEOTIDE SEQUENCE [LARGE SCALE GENOMIC DNA]</scope>
    <source>
        <strain evidence="7">Pc</strain>
    </source>
</reference>
<accession>A0A425CU38</accession>
<organism evidence="7 8">
    <name type="scientific">Aphanomyces astaci</name>
    <name type="common">Crayfish plague agent</name>
    <dbReference type="NCBI Taxonomy" id="112090"/>
    <lineage>
        <taxon>Eukaryota</taxon>
        <taxon>Sar</taxon>
        <taxon>Stramenopiles</taxon>
        <taxon>Oomycota</taxon>
        <taxon>Saprolegniomycetes</taxon>
        <taxon>Saprolegniales</taxon>
        <taxon>Verrucalvaceae</taxon>
        <taxon>Aphanomyces</taxon>
    </lineage>
</organism>
<feature type="region of interest" description="Disordered" evidence="6">
    <location>
        <begin position="158"/>
        <end position="185"/>
    </location>
</feature>
<evidence type="ECO:0000256" key="2">
    <source>
        <dbReference type="ARBA" id="ARBA00007262"/>
    </source>
</evidence>
<keyword evidence="5" id="KW-0472">Membrane</keyword>
<dbReference type="InterPro" id="IPR038213">
    <property type="entry name" value="IFI6/IFI27-like_sf"/>
</dbReference>